<name>A0ABN6RW72_9BACT</name>
<feature type="domain" description="4-oxalocrotonate tautomerase-like" evidence="2">
    <location>
        <begin position="5"/>
        <end position="51"/>
    </location>
</feature>
<dbReference type="Gene3D" id="3.30.429.10">
    <property type="entry name" value="Macrophage Migration Inhibitory Factor"/>
    <property type="match status" value="1"/>
</dbReference>
<proteinExistence type="predicted"/>
<evidence type="ECO:0000259" key="2">
    <source>
        <dbReference type="Pfam" id="PF01361"/>
    </source>
</evidence>
<accession>A0ABN6RW72</accession>
<gene>
    <name evidence="3" type="ORF">JCM14722_15150</name>
</gene>
<dbReference type="InterPro" id="IPR014347">
    <property type="entry name" value="Tautomerase/MIF_sf"/>
</dbReference>
<dbReference type="InterPro" id="IPR037479">
    <property type="entry name" value="Tauto_MSAD"/>
</dbReference>
<keyword evidence="1" id="KW-0413">Isomerase</keyword>
<dbReference type="Proteomes" id="UP001061361">
    <property type="component" value="Chromosome"/>
</dbReference>
<evidence type="ECO:0000313" key="4">
    <source>
        <dbReference type="Proteomes" id="UP001061361"/>
    </source>
</evidence>
<dbReference type="EMBL" id="AP026708">
    <property type="protein sequence ID" value="BDQ33973.1"/>
    <property type="molecule type" value="Genomic_DNA"/>
</dbReference>
<dbReference type="Pfam" id="PF14552">
    <property type="entry name" value="Tautomerase_2"/>
    <property type="match status" value="1"/>
</dbReference>
<dbReference type="SUPFAM" id="SSF55331">
    <property type="entry name" value="Tautomerase/MIF"/>
    <property type="match status" value="1"/>
</dbReference>
<protein>
    <submittedName>
        <fullName evidence="3">Tautomerase family protein</fullName>
    </submittedName>
</protein>
<sequence>MPLTTLTMRTGRDAASKKELLDGVHDALVRAFGIPKNDRYQYINEVGPENWDESRRDGEILVEIKAFAGRSVDAKRALYAHIVDNLSACGVPPEDVFIVVHDLPMENWGIRGGKAACDVDFSFRIDV</sequence>
<reference evidence="3" key="1">
    <citation type="submission" date="2022-08" db="EMBL/GenBank/DDBJ databases">
        <title>Genome Sequence of the sulphate-reducing bacterium, Pseudodesulfovibrio portus JCM14722.</title>
        <authorList>
            <person name="Kondo R."/>
            <person name="Kataoka T."/>
        </authorList>
    </citation>
    <scope>NUCLEOTIDE SEQUENCE</scope>
    <source>
        <strain evidence="3">JCM 14722</strain>
    </source>
</reference>
<dbReference type="PANTHER" id="PTHR38460">
    <property type="entry name" value="TAUTOMERASE YOLI-RELATED"/>
    <property type="match status" value="1"/>
</dbReference>
<evidence type="ECO:0000256" key="1">
    <source>
        <dbReference type="ARBA" id="ARBA00023235"/>
    </source>
</evidence>
<dbReference type="RefSeq" id="WP_264984021.1">
    <property type="nucleotide sequence ID" value="NZ_AP026708.1"/>
</dbReference>
<evidence type="ECO:0000313" key="3">
    <source>
        <dbReference type="EMBL" id="BDQ33973.1"/>
    </source>
</evidence>
<dbReference type="Pfam" id="PF01361">
    <property type="entry name" value="Tautomerase"/>
    <property type="match status" value="1"/>
</dbReference>
<dbReference type="InterPro" id="IPR004370">
    <property type="entry name" value="4-OT-like_dom"/>
</dbReference>
<keyword evidence="4" id="KW-1185">Reference proteome</keyword>
<dbReference type="PANTHER" id="PTHR38460:SF1">
    <property type="entry name" value="TAUTOMERASE YOLI-RELATED"/>
    <property type="match status" value="1"/>
</dbReference>
<organism evidence="3 4">
    <name type="scientific">Pseudodesulfovibrio portus</name>
    <dbReference type="NCBI Taxonomy" id="231439"/>
    <lineage>
        <taxon>Bacteria</taxon>
        <taxon>Pseudomonadati</taxon>
        <taxon>Thermodesulfobacteriota</taxon>
        <taxon>Desulfovibrionia</taxon>
        <taxon>Desulfovibrionales</taxon>
        <taxon>Desulfovibrionaceae</taxon>
    </lineage>
</organism>